<proteinExistence type="predicted"/>
<protein>
    <recommendedName>
        <fullName evidence="1">YhcG N-terminal domain-containing protein</fullName>
    </recommendedName>
</protein>
<feature type="domain" description="YhcG N-terminal" evidence="1">
    <location>
        <begin position="15"/>
        <end position="55"/>
    </location>
</feature>
<evidence type="ECO:0000259" key="1">
    <source>
        <dbReference type="Pfam" id="PF17761"/>
    </source>
</evidence>
<dbReference type="STRING" id="1004156.AYP45_01540"/>
<accession>A0A1V4AXA2</accession>
<gene>
    <name evidence="2" type="ORF">AYP45_01540</name>
</gene>
<dbReference type="AlphaFoldDB" id="A0A1V4AXA2"/>
<evidence type="ECO:0000313" key="2">
    <source>
        <dbReference type="EMBL" id="OOP57758.1"/>
    </source>
</evidence>
<name>A0A1V4AXA2_9BACT</name>
<dbReference type="Pfam" id="PF17761">
    <property type="entry name" value="DUF1016_N"/>
    <property type="match status" value="1"/>
</dbReference>
<dbReference type="EMBL" id="AYTS01000015">
    <property type="protein sequence ID" value="OOP57758.1"/>
    <property type="molecule type" value="Genomic_DNA"/>
</dbReference>
<organism evidence="2 3">
    <name type="scientific">Candidatus Brocadia carolinensis</name>
    <dbReference type="NCBI Taxonomy" id="1004156"/>
    <lineage>
        <taxon>Bacteria</taxon>
        <taxon>Pseudomonadati</taxon>
        <taxon>Planctomycetota</taxon>
        <taxon>Candidatus Brocadiia</taxon>
        <taxon>Candidatus Brocadiales</taxon>
        <taxon>Candidatus Brocadiaceae</taxon>
        <taxon>Candidatus Brocadia</taxon>
    </lineage>
</organism>
<evidence type="ECO:0000313" key="3">
    <source>
        <dbReference type="Proteomes" id="UP000189681"/>
    </source>
</evidence>
<comment type="caution">
    <text evidence="2">The sequence shown here is derived from an EMBL/GenBank/DDBJ whole genome shotgun (WGS) entry which is preliminary data.</text>
</comment>
<dbReference type="Proteomes" id="UP000189681">
    <property type="component" value="Unassembled WGS sequence"/>
</dbReference>
<dbReference type="InterPro" id="IPR041527">
    <property type="entry name" value="YhcG_N"/>
</dbReference>
<sequence length="66" mass="7822">MKTVISKEYLNFLNEIKTRIVTARIQTVRSVNKKLIKLYWDIGKAIVERQKNIRRATILLRLLPVI</sequence>
<reference evidence="2 3" key="1">
    <citation type="journal article" date="2017" name="Water Res.">
        <title>Discovery and metagenomic analysis of an anammox bacterial enrichment related to Candidatus "Brocadia caroliniensis" in a full-scale glycerol-fed nitritation-denitritation separate centrate treatment process.</title>
        <authorList>
            <person name="Park H."/>
            <person name="Brotto A.C."/>
            <person name="van Loosdrecht M.C."/>
            <person name="Chandran K."/>
        </authorList>
    </citation>
    <scope>NUCLEOTIDE SEQUENCE [LARGE SCALE GENOMIC DNA]</scope>
    <source>
        <strain evidence="2">26THWARD</strain>
    </source>
</reference>